<proteinExistence type="predicted"/>
<evidence type="ECO:0000313" key="3">
    <source>
        <dbReference type="EMBL" id="CUM84332.1"/>
    </source>
</evidence>
<feature type="region of interest" description="Disordered" evidence="1">
    <location>
        <begin position="58"/>
        <end position="128"/>
    </location>
</feature>
<reference evidence="3 4" key="1">
    <citation type="submission" date="2015-09" db="EMBL/GenBank/DDBJ databases">
        <authorList>
            <consortium name="Pathogen Informatics"/>
        </authorList>
    </citation>
    <scope>NUCLEOTIDE SEQUENCE [LARGE SCALE GENOMIC DNA]</scope>
    <source>
        <strain evidence="3 4">2789STDY5834962</strain>
    </source>
</reference>
<feature type="transmembrane region" description="Helical" evidence="2">
    <location>
        <begin position="150"/>
        <end position="175"/>
    </location>
</feature>
<dbReference type="RefSeq" id="WP_070097311.1">
    <property type="nucleotide sequence ID" value="NZ_CAXSNH010000008.1"/>
</dbReference>
<evidence type="ECO:0000313" key="4">
    <source>
        <dbReference type="Proteomes" id="UP000095727"/>
    </source>
</evidence>
<feature type="compositionally biased region" description="Gly residues" evidence="1">
    <location>
        <begin position="66"/>
        <end position="79"/>
    </location>
</feature>
<dbReference type="InterPro" id="IPR018770">
    <property type="entry name" value="ChloroindolylP_hydrolase"/>
</dbReference>
<protein>
    <submittedName>
        <fullName evidence="3">5-bromo-4-chloroindolyl phosphate hydrolysis protein</fullName>
    </submittedName>
</protein>
<evidence type="ECO:0000256" key="2">
    <source>
        <dbReference type="SAM" id="Phobius"/>
    </source>
</evidence>
<dbReference type="EMBL" id="CYXR01000006">
    <property type="protein sequence ID" value="CUM84332.1"/>
    <property type="molecule type" value="Genomic_DNA"/>
</dbReference>
<dbReference type="Pfam" id="PF10112">
    <property type="entry name" value="Halogen_Hydrol"/>
    <property type="match status" value="1"/>
</dbReference>
<keyword evidence="2" id="KW-0472">Membrane</keyword>
<gene>
    <name evidence="3" type="ORF">ERS852574_01061</name>
</gene>
<feature type="transmembrane region" description="Helical" evidence="2">
    <location>
        <begin position="181"/>
        <end position="204"/>
    </location>
</feature>
<dbReference type="Proteomes" id="UP000095727">
    <property type="component" value="Unassembled WGS sequence"/>
</dbReference>
<accession>A0A173S1Z5</accession>
<keyword evidence="2" id="KW-0812">Transmembrane</keyword>
<evidence type="ECO:0000256" key="1">
    <source>
        <dbReference type="SAM" id="MobiDB-lite"/>
    </source>
</evidence>
<organism evidence="3 4">
    <name type="scientific">Coprococcus comes</name>
    <dbReference type="NCBI Taxonomy" id="410072"/>
    <lineage>
        <taxon>Bacteria</taxon>
        <taxon>Bacillati</taxon>
        <taxon>Bacillota</taxon>
        <taxon>Clostridia</taxon>
        <taxon>Lachnospirales</taxon>
        <taxon>Lachnospiraceae</taxon>
        <taxon>Coprococcus</taxon>
    </lineage>
</organism>
<name>A0A173S1Z5_9FIRM</name>
<keyword evidence="2" id="KW-1133">Transmembrane helix</keyword>
<feature type="region of interest" description="Disordered" evidence="1">
    <location>
        <begin position="285"/>
        <end position="311"/>
    </location>
</feature>
<dbReference type="AlphaFoldDB" id="A0A173S1Z5"/>
<sequence>MQDWERFGEEIRRTVQDAVDSQDYRKLNQTITDTINRAVNGAVNGAEQGMRSFGNAFDQATRNMGRGPGGPRGRYGQMGGADRWGRTPGGGVPPFGTYRWSGTDGNGRAWNPDMQDYKAESQGSSRYGYSNAQQSPVLYGSTTGTKAGGIVMIATGGSIALIFLILFLASCIASLPESPGALWIMRAVFGLFTAASGMITGWGIKLLKQVGRFKNYSRRIAGREYCNISEIGSNSGKSIKFVTKDLERMISKGWFRQGHMDGEKKCLILSNRAYEEYLQIETRRQQSKAEEPVKKEEKTQENTKEKEAKNEKLAPEVQKIIDQGDAFIRKIHECNEAIPGEEISAKISRMEMLVDRIFDRVEENPQSVSDIRKLMEYYLPTTIKLLEAYEQLDRQPVDGENIQTAKREIEATLDTLNTAFEKLLDDLFQDTMWDVSSDISVLNTMLAQEGLKEDGMKK</sequence>